<keyword evidence="1" id="KW-1133">Transmembrane helix</keyword>
<feature type="transmembrane region" description="Helical" evidence="1">
    <location>
        <begin position="105"/>
        <end position="128"/>
    </location>
</feature>
<accession>A0A382DMQ0</accession>
<dbReference type="GO" id="GO:0022857">
    <property type="term" value="F:transmembrane transporter activity"/>
    <property type="evidence" value="ECO:0007669"/>
    <property type="project" value="InterPro"/>
</dbReference>
<keyword evidence="1" id="KW-0812">Transmembrane</keyword>
<dbReference type="InterPro" id="IPR020846">
    <property type="entry name" value="MFS_dom"/>
</dbReference>
<evidence type="ECO:0000259" key="2">
    <source>
        <dbReference type="PROSITE" id="PS50850"/>
    </source>
</evidence>
<dbReference type="Gene3D" id="1.20.1250.20">
    <property type="entry name" value="MFS general substrate transporter like domains"/>
    <property type="match status" value="1"/>
</dbReference>
<dbReference type="InterPro" id="IPR036259">
    <property type="entry name" value="MFS_trans_sf"/>
</dbReference>
<feature type="transmembrane region" description="Helical" evidence="1">
    <location>
        <begin position="25"/>
        <end position="50"/>
    </location>
</feature>
<feature type="transmembrane region" description="Helical" evidence="1">
    <location>
        <begin position="197"/>
        <end position="217"/>
    </location>
</feature>
<dbReference type="AlphaFoldDB" id="A0A382DMQ0"/>
<dbReference type="EMBL" id="UINC01039837">
    <property type="protein sequence ID" value="SVB38893.1"/>
    <property type="molecule type" value="Genomic_DNA"/>
</dbReference>
<proteinExistence type="predicted"/>
<feature type="transmembrane region" description="Helical" evidence="1">
    <location>
        <begin position="56"/>
        <end position="75"/>
    </location>
</feature>
<organism evidence="3">
    <name type="scientific">marine metagenome</name>
    <dbReference type="NCBI Taxonomy" id="408172"/>
    <lineage>
        <taxon>unclassified sequences</taxon>
        <taxon>metagenomes</taxon>
        <taxon>ecological metagenomes</taxon>
    </lineage>
</organism>
<protein>
    <recommendedName>
        <fullName evidence="2">Major facilitator superfamily (MFS) profile domain-containing protein</fullName>
    </recommendedName>
</protein>
<feature type="transmembrane region" description="Helical" evidence="1">
    <location>
        <begin position="229"/>
        <end position="252"/>
    </location>
</feature>
<gene>
    <name evidence="3" type="ORF">METZ01_LOCUS191747</name>
</gene>
<evidence type="ECO:0000256" key="1">
    <source>
        <dbReference type="SAM" id="Phobius"/>
    </source>
</evidence>
<feature type="transmembrane region" description="Helical" evidence="1">
    <location>
        <begin position="171"/>
        <end position="191"/>
    </location>
</feature>
<feature type="domain" description="Major facilitator superfamily (MFS) profile" evidence="2">
    <location>
        <begin position="105"/>
        <end position="296"/>
    </location>
</feature>
<evidence type="ECO:0000313" key="3">
    <source>
        <dbReference type="EMBL" id="SVB38893.1"/>
    </source>
</evidence>
<dbReference type="PROSITE" id="PS50850">
    <property type="entry name" value="MFS"/>
    <property type="match status" value="1"/>
</dbReference>
<dbReference type="SUPFAM" id="SSF103473">
    <property type="entry name" value="MFS general substrate transporter"/>
    <property type="match status" value="1"/>
</dbReference>
<dbReference type="Pfam" id="PF07690">
    <property type="entry name" value="MFS_1"/>
    <property type="match status" value="1"/>
</dbReference>
<keyword evidence="1" id="KW-0472">Membrane</keyword>
<sequence>MGGCLYDPCFALLTRNYGLKAKGPIVMITFFAGLSITVSFSLTTVVSNYFNWEASVLVFSFLLCCISGPFFWYGTSESSIESSQRYTRKSGNLNKTLQYLLPKPIFWGLTVMFSAIAINHVMLISQILPILESKGATASYSVLVASLMGPMQVFGRMSLIGMERIAKKDFPTIQVSVVSSVILCISSLALFFADSFWFLMILFLIFQGASFGIMNIVKPVITAELLGRANFGVISSIVGIGYIWGFALAPGLAGAISGTWGYDMVIKTTFIVALIGLVSLAISLFPGRRNRQPLLP</sequence>
<reference evidence="3" key="1">
    <citation type="submission" date="2018-05" db="EMBL/GenBank/DDBJ databases">
        <authorList>
            <person name="Lanie J.A."/>
            <person name="Ng W.-L."/>
            <person name="Kazmierczak K.M."/>
            <person name="Andrzejewski T.M."/>
            <person name="Davidsen T.M."/>
            <person name="Wayne K.J."/>
            <person name="Tettelin H."/>
            <person name="Glass J.I."/>
            <person name="Rusch D."/>
            <person name="Podicherti R."/>
            <person name="Tsui H.-C.T."/>
            <person name="Winkler M.E."/>
        </authorList>
    </citation>
    <scope>NUCLEOTIDE SEQUENCE</scope>
</reference>
<dbReference type="InterPro" id="IPR011701">
    <property type="entry name" value="MFS"/>
</dbReference>
<name>A0A382DMQ0_9ZZZZ</name>
<feature type="transmembrane region" description="Helical" evidence="1">
    <location>
        <begin position="264"/>
        <end position="285"/>
    </location>
</feature>